<evidence type="ECO:0000256" key="1">
    <source>
        <dbReference type="SAM" id="MobiDB-lite"/>
    </source>
</evidence>
<proteinExistence type="predicted"/>
<name>A0A2R6WDI4_MARPO</name>
<accession>A0A2R6WDI4</accession>
<keyword evidence="3" id="KW-1185">Reference proteome</keyword>
<sequence>MSSCRHSHNGSKLKNQGRCFCARQQRGPFRPAKPVVPQSFRRVKKTRKGSRDKDRETNVEQRRVEGGKRGKAEGGNRKPMNEDKKSVFGGSDWARVEL</sequence>
<dbReference type="EMBL" id="KZ772777">
    <property type="protein sequence ID" value="PTQ31911.1"/>
    <property type="molecule type" value="Genomic_DNA"/>
</dbReference>
<feature type="compositionally biased region" description="Basic and acidic residues" evidence="1">
    <location>
        <begin position="49"/>
        <end position="86"/>
    </location>
</feature>
<evidence type="ECO:0000313" key="3">
    <source>
        <dbReference type="Proteomes" id="UP000244005"/>
    </source>
</evidence>
<gene>
    <name evidence="2" type="ORF">MARPO_0105s0027</name>
</gene>
<dbReference type="Proteomes" id="UP000244005">
    <property type="component" value="Unassembled WGS sequence"/>
</dbReference>
<organism evidence="2 3">
    <name type="scientific">Marchantia polymorpha</name>
    <name type="common">Common liverwort</name>
    <name type="synonym">Marchantia aquatica</name>
    <dbReference type="NCBI Taxonomy" id="3197"/>
    <lineage>
        <taxon>Eukaryota</taxon>
        <taxon>Viridiplantae</taxon>
        <taxon>Streptophyta</taxon>
        <taxon>Embryophyta</taxon>
        <taxon>Marchantiophyta</taxon>
        <taxon>Marchantiopsida</taxon>
        <taxon>Marchantiidae</taxon>
        <taxon>Marchantiales</taxon>
        <taxon>Marchantiaceae</taxon>
        <taxon>Marchantia</taxon>
    </lineage>
</organism>
<reference evidence="3" key="1">
    <citation type="journal article" date="2017" name="Cell">
        <title>Insights into land plant evolution garnered from the Marchantia polymorpha genome.</title>
        <authorList>
            <person name="Bowman J.L."/>
            <person name="Kohchi T."/>
            <person name="Yamato K.T."/>
            <person name="Jenkins J."/>
            <person name="Shu S."/>
            <person name="Ishizaki K."/>
            <person name="Yamaoka S."/>
            <person name="Nishihama R."/>
            <person name="Nakamura Y."/>
            <person name="Berger F."/>
            <person name="Adam C."/>
            <person name="Aki S.S."/>
            <person name="Althoff F."/>
            <person name="Araki T."/>
            <person name="Arteaga-Vazquez M.A."/>
            <person name="Balasubrmanian S."/>
            <person name="Barry K."/>
            <person name="Bauer D."/>
            <person name="Boehm C.R."/>
            <person name="Briginshaw L."/>
            <person name="Caballero-Perez J."/>
            <person name="Catarino B."/>
            <person name="Chen F."/>
            <person name="Chiyoda S."/>
            <person name="Chovatia M."/>
            <person name="Davies K.M."/>
            <person name="Delmans M."/>
            <person name="Demura T."/>
            <person name="Dierschke T."/>
            <person name="Dolan L."/>
            <person name="Dorantes-Acosta A.E."/>
            <person name="Eklund D.M."/>
            <person name="Florent S.N."/>
            <person name="Flores-Sandoval E."/>
            <person name="Fujiyama A."/>
            <person name="Fukuzawa H."/>
            <person name="Galik B."/>
            <person name="Grimanelli D."/>
            <person name="Grimwood J."/>
            <person name="Grossniklaus U."/>
            <person name="Hamada T."/>
            <person name="Haseloff J."/>
            <person name="Hetherington A.J."/>
            <person name="Higo A."/>
            <person name="Hirakawa Y."/>
            <person name="Hundley H.N."/>
            <person name="Ikeda Y."/>
            <person name="Inoue K."/>
            <person name="Inoue S.I."/>
            <person name="Ishida S."/>
            <person name="Jia Q."/>
            <person name="Kakita M."/>
            <person name="Kanazawa T."/>
            <person name="Kawai Y."/>
            <person name="Kawashima T."/>
            <person name="Kennedy M."/>
            <person name="Kinose K."/>
            <person name="Kinoshita T."/>
            <person name="Kohara Y."/>
            <person name="Koide E."/>
            <person name="Komatsu K."/>
            <person name="Kopischke S."/>
            <person name="Kubo M."/>
            <person name="Kyozuka J."/>
            <person name="Lagercrantz U."/>
            <person name="Lin S.S."/>
            <person name="Lindquist E."/>
            <person name="Lipzen A.M."/>
            <person name="Lu C.W."/>
            <person name="De Luna E."/>
            <person name="Martienssen R.A."/>
            <person name="Minamino N."/>
            <person name="Mizutani M."/>
            <person name="Mizutani M."/>
            <person name="Mochizuki N."/>
            <person name="Monte I."/>
            <person name="Mosher R."/>
            <person name="Nagasaki H."/>
            <person name="Nakagami H."/>
            <person name="Naramoto S."/>
            <person name="Nishitani K."/>
            <person name="Ohtani M."/>
            <person name="Okamoto T."/>
            <person name="Okumura M."/>
            <person name="Phillips J."/>
            <person name="Pollak B."/>
            <person name="Reinders A."/>
            <person name="Rovekamp M."/>
            <person name="Sano R."/>
            <person name="Sawa S."/>
            <person name="Schmid M.W."/>
            <person name="Shirakawa M."/>
            <person name="Solano R."/>
            <person name="Spunde A."/>
            <person name="Suetsugu N."/>
            <person name="Sugano S."/>
            <person name="Sugiyama A."/>
            <person name="Sun R."/>
            <person name="Suzuki Y."/>
            <person name="Takenaka M."/>
            <person name="Takezawa D."/>
            <person name="Tomogane H."/>
            <person name="Tsuzuki M."/>
            <person name="Ueda T."/>
            <person name="Umeda M."/>
            <person name="Ward J.M."/>
            <person name="Watanabe Y."/>
            <person name="Yazaki K."/>
            <person name="Yokoyama R."/>
            <person name="Yoshitake Y."/>
            <person name="Yotsui I."/>
            <person name="Zachgo S."/>
            <person name="Schmutz J."/>
        </authorList>
    </citation>
    <scope>NUCLEOTIDE SEQUENCE [LARGE SCALE GENOMIC DNA]</scope>
    <source>
        <strain evidence="3">Tak-1</strain>
    </source>
</reference>
<feature type="region of interest" description="Disordered" evidence="1">
    <location>
        <begin position="25"/>
        <end position="98"/>
    </location>
</feature>
<protein>
    <submittedName>
        <fullName evidence="2">Uncharacterized protein</fullName>
    </submittedName>
</protein>
<dbReference type="AlphaFoldDB" id="A0A2R6WDI4"/>
<evidence type="ECO:0000313" key="2">
    <source>
        <dbReference type="EMBL" id="PTQ31911.1"/>
    </source>
</evidence>